<evidence type="ECO:0000313" key="2">
    <source>
        <dbReference type="Proteomes" id="UP001444661"/>
    </source>
</evidence>
<organism evidence="1 2">
    <name type="scientific">Apiospora rasikravindrae</name>
    <dbReference type="NCBI Taxonomy" id="990691"/>
    <lineage>
        <taxon>Eukaryota</taxon>
        <taxon>Fungi</taxon>
        <taxon>Dikarya</taxon>
        <taxon>Ascomycota</taxon>
        <taxon>Pezizomycotina</taxon>
        <taxon>Sordariomycetes</taxon>
        <taxon>Xylariomycetidae</taxon>
        <taxon>Amphisphaeriales</taxon>
        <taxon>Apiosporaceae</taxon>
        <taxon>Apiospora</taxon>
    </lineage>
</organism>
<proteinExistence type="predicted"/>
<dbReference type="Proteomes" id="UP001444661">
    <property type="component" value="Unassembled WGS sequence"/>
</dbReference>
<evidence type="ECO:0000313" key="1">
    <source>
        <dbReference type="EMBL" id="KAK8052523.1"/>
    </source>
</evidence>
<accession>A0ABR1U139</accession>
<gene>
    <name evidence="1" type="ORF">PG993_003908</name>
</gene>
<sequence>MTTHIRLQDAEHNTVNRCQSFIVPVGYDALTNHWKSDYCKRHAQQERALQHFFKVTERAFNGLGYLRGVDGAAGNKRIGLLLVSAVIVAREAHSVWFFRGSNTFS</sequence>
<comment type="caution">
    <text evidence="1">The sequence shown here is derived from an EMBL/GenBank/DDBJ whole genome shotgun (WGS) entry which is preliminary data.</text>
</comment>
<evidence type="ECO:0008006" key="3">
    <source>
        <dbReference type="Google" id="ProtNLM"/>
    </source>
</evidence>
<name>A0ABR1U139_9PEZI</name>
<keyword evidence="2" id="KW-1185">Reference proteome</keyword>
<reference evidence="1 2" key="1">
    <citation type="submission" date="2023-01" db="EMBL/GenBank/DDBJ databases">
        <title>Analysis of 21 Apiospora genomes using comparative genomics revels a genus with tremendous synthesis potential of carbohydrate active enzymes and secondary metabolites.</title>
        <authorList>
            <person name="Sorensen T."/>
        </authorList>
    </citation>
    <scope>NUCLEOTIDE SEQUENCE [LARGE SCALE GENOMIC DNA]</scope>
    <source>
        <strain evidence="1 2">CBS 33761</strain>
    </source>
</reference>
<protein>
    <recommendedName>
        <fullName evidence="3">Transposase</fullName>
    </recommendedName>
</protein>
<dbReference type="EMBL" id="JAQQWK010000002">
    <property type="protein sequence ID" value="KAK8052523.1"/>
    <property type="molecule type" value="Genomic_DNA"/>
</dbReference>